<dbReference type="GO" id="GO:0031297">
    <property type="term" value="P:replication fork processing"/>
    <property type="evidence" value="ECO:0007669"/>
    <property type="project" value="UniProtKB-UniRule"/>
</dbReference>
<dbReference type="GeneID" id="81395359"/>
<comment type="subcellular location">
    <subcellularLocation>
        <location evidence="1 9">Nucleus</location>
    </subcellularLocation>
</comment>
<dbReference type="RefSeq" id="XP_056511804.1">
    <property type="nucleotide sequence ID" value="XM_056656191.1"/>
</dbReference>
<evidence type="ECO:0000256" key="3">
    <source>
        <dbReference type="ARBA" id="ARBA00011217"/>
    </source>
</evidence>
<sequence>MSDMAVSDPGSPSADAVNDLFDYDVGLDDMVFPDNATSNAPVSKPPTQDPSGLGLGLDEEVTVTKKRQPVAKLDEGRLLSQRGIPKLRHTAKHKLKSKGKGHEFSDAARLLNFYQLWLDDLFPRAKFADGLAMIEKLGHSKRIQTMRREWIDEEKPRLFDEDPVPEAPKSGELPSENVDATGPSVAATGQPHQDRPFQQTHSEEGTAHRELFIPDPTKDTRPTTSHPEPEDDDLDDLLREQDEAMDDVAPPNLSESMSQAPDRGHDNYDAEYEVMQELGI</sequence>
<dbReference type="EMBL" id="JAPMSZ010000007">
    <property type="protein sequence ID" value="KAJ5096253.1"/>
    <property type="molecule type" value="Genomic_DNA"/>
</dbReference>
<dbReference type="Pfam" id="PF07962">
    <property type="entry name" value="Swi3"/>
    <property type="match status" value="1"/>
</dbReference>
<keyword evidence="6 9" id="KW-0539">Nucleus</keyword>
<dbReference type="InterPro" id="IPR012923">
    <property type="entry name" value="Csm3"/>
</dbReference>
<comment type="similarity">
    <text evidence="2 9">Belongs to the CSM3 family.</text>
</comment>
<evidence type="ECO:0000313" key="12">
    <source>
        <dbReference type="EMBL" id="KAJ5096253.1"/>
    </source>
</evidence>
<dbReference type="PANTHER" id="PTHR13220">
    <property type="entry name" value="TIMELESS INTERACTING-RELATED"/>
    <property type="match status" value="1"/>
</dbReference>
<accession>A0A9W9K7U2</accession>
<comment type="subunit">
    <text evidence="3">Component of the fork protection complex (FPC) consisting of TOF1 and CSM3.</text>
</comment>
<evidence type="ECO:0000259" key="11">
    <source>
        <dbReference type="Pfam" id="PF07962"/>
    </source>
</evidence>
<comment type="function">
    <text evidence="9">Plays an important role in the control of DNA replication and the maintenance of replication fork stability.</text>
</comment>
<feature type="region of interest" description="Disordered" evidence="10">
    <location>
        <begin position="154"/>
        <end position="266"/>
    </location>
</feature>
<dbReference type="GO" id="GO:0000076">
    <property type="term" value="P:DNA replication checkpoint signaling"/>
    <property type="evidence" value="ECO:0007669"/>
    <property type="project" value="UniProtKB-UniRule"/>
</dbReference>
<evidence type="ECO:0000256" key="7">
    <source>
        <dbReference type="ARBA" id="ARBA00023306"/>
    </source>
</evidence>
<keyword evidence="4 9" id="KW-0227">DNA damage</keyword>
<dbReference type="GO" id="GO:0043111">
    <property type="term" value="P:replication fork arrest"/>
    <property type="evidence" value="ECO:0007669"/>
    <property type="project" value="TreeGrafter"/>
</dbReference>
<evidence type="ECO:0000256" key="5">
    <source>
        <dbReference type="ARBA" id="ARBA00022880"/>
    </source>
</evidence>
<evidence type="ECO:0000256" key="4">
    <source>
        <dbReference type="ARBA" id="ARBA00022763"/>
    </source>
</evidence>
<protein>
    <recommendedName>
        <fullName evidence="9">Chromosome segregation in meiosis protein</fullName>
    </recommendedName>
</protein>
<evidence type="ECO:0000313" key="13">
    <source>
        <dbReference type="Proteomes" id="UP001141434"/>
    </source>
</evidence>
<comment type="caution">
    <text evidence="12">The sequence shown here is derived from an EMBL/GenBank/DDBJ whole genome shotgun (WGS) entry which is preliminary data.</text>
</comment>
<reference evidence="12" key="2">
    <citation type="journal article" date="2023" name="IMA Fungus">
        <title>Comparative genomic study of the Penicillium genus elucidates a diverse pangenome and 15 lateral gene transfer events.</title>
        <authorList>
            <person name="Petersen C."/>
            <person name="Sorensen T."/>
            <person name="Nielsen M.R."/>
            <person name="Sondergaard T.E."/>
            <person name="Sorensen J.L."/>
            <person name="Fitzpatrick D.A."/>
            <person name="Frisvad J.C."/>
            <person name="Nielsen K.L."/>
        </authorList>
    </citation>
    <scope>NUCLEOTIDE SEQUENCE</scope>
    <source>
        <strain evidence="12">IBT 34128</strain>
    </source>
</reference>
<feature type="region of interest" description="Disordered" evidence="10">
    <location>
        <begin position="32"/>
        <end position="55"/>
    </location>
</feature>
<dbReference type="GO" id="GO:0006974">
    <property type="term" value="P:DNA damage response"/>
    <property type="evidence" value="ECO:0007669"/>
    <property type="project" value="UniProtKB-KW"/>
</dbReference>
<evidence type="ECO:0000256" key="8">
    <source>
        <dbReference type="ARBA" id="ARBA00025496"/>
    </source>
</evidence>
<keyword evidence="7 9" id="KW-0131">Cell cycle</keyword>
<evidence type="ECO:0000256" key="1">
    <source>
        <dbReference type="ARBA" id="ARBA00004123"/>
    </source>
</evidence>
<gene>
    <name evidence="12" type="ORF">NUU61_005609</name>
</gene>
<dbReference type="PANTHER" id="PTHR13220:SF11">
    <property type="entry name" value="TIMELESS-INTERACTING PROTEIN"/>
    <property type="match status" value="1"/>
</dbReference>
<dbReference type="Proteomes" id="UP001141434">
    <property type="component" value="Unassembled WGS sequence"/>
</dbReference>
<feature type="compositionally biased region" description="Basic and acidic residues" evidence="10">
    <location>
        <begin position="201"/>
        <end position="221"/>
    </location>
</feature>
<dbReference type="OrthoDB" id="437078at2759"/>
<evidence type="ECO:0000256" key="9">
    <source>
        <dbReference type="RuleBase" id="RU366049"/>
    </source>
</evidence>
<dbReference type="InterPro" id="IPR040038">
    <property type="entry name" value="TIPIN/Csm3/Swi3"/>
</dbReference>
<name>A0A9W9K7U2_9EURO</name>
<keyword evidence="5" id="KW-0236">DNA replication inhibitor</keyword>
<evidence type="ECO:0000256" key="10">
    <source>
        <dbReference type="SAM" id="MobiDB-lite"/>
    </source>
</evidence>
<reference evidence="12" key="1">
    <citation type="submission" date="2022-11" db="EMBL/GenBank/DDBJ databases">
        <authorList>
            <person name="Petersen C."/>
        </authorList>
    </citation>
    <scope>NUCLEOTIDE SEQUENCE</scope>
    <source>
        <strain evidence="12">IBT 34128</strain>
    </source>
</reference>
<evidence type="ECO:0000256" key="2">
    <source>
        <dbReference type="ARBA" id="ARBA00006075"/>
    </source>
</evidence>
<keyword evidence="13" id="KW-1185">Reference proteome</keyword>
<feature type="domain" description="Chromosome segregation in meiosis protein 3" evidence="11">
    <location>
        <begin position="72"/>
        <end position="155"/>
    </location>
</feature>
<proteinExistence type="inferred from homology"/>
<organism evidence="12 13">
    <name type="scientific">Penicillium alfredii</name>
    <dbReference type="NCBI Taxonomy" id="1506179"/>
    <lineage>
        <taxon>Eukaryota</taxon>
        <taxon>Fungi</taxon>
        <taxon>Dikarya</taxon>
        <taxon>Ascomycota</taxon>
        <taxon>Pezizomycotina</taxon>
        <taxon>Eurotiomycetes</taxon>
        <taxon>Eurotiomycetidae</taxon>
        <taxon>Eurotiales</taxon>
        <taxon>Aspergillaceae</taxon>
        <taxon>Penicillium</taxon>
    </lineage>
</organism>
<comment type="function">
    <text evidence="8">Forms a fork protection complex (FPC) with TOF1 and which is required for chromosome segregation during meiosis and DNA damage repair. FPC coordinates leading and lagging strand synthesis and moves with the replication fork. FPC stabilizes replication forks in a configuration that is recognized by replication checkpoint sensors.</text>
</comment>
<evidence type="ECO:0000256" key="6">
    <source>
        <dbReference type="ARBA" id="ARBA00023242"/>
    </source>
</evidence>
<dbReference type="AlphaFoldDB" id="A0A9W9K7U2"/>
<dbReference type="GO" id="GO:0031298">
    <property type="term" value="C:replication fork protection complex"/>
    <property type="evidence" value="ECO:0007669"/>
    <property type="project" value="TreeGrafter"/>
</dbReference>
<dbReference type="GO" id="GO:0003677">
    <property type="term" value="F:DNA binding"/>
    <property type="evidence" value="ECO:0007669"/>
    <property type="project" value="TreeGrafter"/>
</dbReference>